<feature type="region of interest" description="Disordered" evidence="1">
    <location>
        <begin position="110"/>
        <end position="130"/>
    </location>
</feature>
<evidence type="ECO:0000256" key="2">
    <source>
        <dbReference type="SAM" id="SignalP"/>
    </source>
</evidence>
<evidence type="ECO:0000313" key="4">
    <source>
        <dbReference type="Proteomes" id="UP001296873"/>
    </source>
</evidence>
<evidence type="ECO:0000313" key="3">
    <source>
        <dbReference type="EMBL" id="MBK1667250.1"/>
    </source>
</evidence>
<dbReference type="Proteomes" id="UP001296873">
    <property type="component" value="Unassembled WGS sequence"/>
</dbReference>
<dbReference type="EMBL" id="NRRL01000005">
    <property type="protein sequence ID" value="MBK1667250.1"/>
    <property type="molecule type" value="Genomic_DNA"/>
</dbReference>
<keyword evidence="4" id="KW-1185">Reference proteome</keyword>
<feature type="compositionally biased region" description="Basic and acidic residues" evidence="1">
    <location>
        <begin position="117"/>
        <end position="128"/>
    </location>
</feature>
<feature type="signal peptide" evidence="2">
    <location>
        <begin position="1"/>
        <end position="34"/>
    </location>
</feature>
<proteinExistence type="predicted"/>
<dbReference type="RefSeq" id="WP_200339315.1">
    <property type="nucleotide sequence ID" value="NZ_NRRL01000005.1"/>
</dbReference>
<comment type="caution">
    <text evidence="3">The sequence shown here is derived from an EMBL/GenBank/DDBJ whole genome shotgun (WGS) entry which is preliminary data.</text>
</comment>
<protein>
    <submittedName>
        <fullName evidence="3">Uncharacterized protein</fullName>
    </submittedName>
</protein>
<organism evidence="3 4">
    <name type="scientific">Rhodovibrio sodomensis</name>
    <dbReference type="NCBI Taxonomy" id="1088"/>
    <lineage>
        <taxon>Bacteria</taxon>
        <taxon>Pseudomonadati</taxon>
        <taxon>Pseudomonadota</taxon>
        <taxon>Alphaproteobacteria</taxon>
        <taxon>Rhodospirillales</taxon>
        <taxon>Rhodovibrionaceae</taxon>
        <taxon>Rhodovibrio</taxon>
    </lineage>
</organism>
<feature type="chain" id="PRO_5047446721" evidence="2">
    <location>
        <begin position="35"/>
        <end position="299"/>
    </location>
</feature>
<evidence type="ECO:0000256" key="1">
    <source>
        <dbReference type="SAM" id="MobiDB-lite"/>
    </source>
</evidence>
<accession>A0ABS1DCX4</accession>
<name>A0ABS1DCX4_9PROT</name>
<reference evidence="3 4" key="1">
    <citation type="journal article" date="2020" name="Microorganisms">
        <title>Osmotic Adaptation and Compatible Solute Biosynthesis of Phototrophic Bacteria as Revealed from Genome Analyses.</title>
        <authorList>
            <person name="Imhoff J.F."/>
            <person name="Rahn T."/>
            <person name="Kunzel S."/>
            <person name="Keller A."/>
            <person name="Neulinger S.C."/>
        </authorList>
    </citation>
    <scope>NUCLEOTIDE SEQUENCE [LARGE SCALE GENOMIC DNA]</scope>
    <source>
        <strain evidence="3 4">DSM 9895</strain>
    </source>
</reference>
<gene>
    <name evidence="3" type="ORF">CKO28_04230</name>
</gene>
<keyword evidence="2" id="KW-0732">Signal</keyword>
<sequence length="299" mass="32352">MSARRRRAWRRPGPALAAGLLGVALGIAGSPAAAQDYRTNLPTVLDGAGRETPSAEQSGPGAAAIRADFARAYANVGSPRMAVYWNRPFSDRLSQWVALGRLRIEQRASGAGTFEGSDGRQGRMRMESTESASVVLEGNAGQDQRDRRLDPLAAAEFETGFSRPMLAGGAELVDRATIMRVTESNIGRGAGQERLDDAQLVETEALKSFADLLVQITMLDDADAPLDTAFRVRVTRITDGVIVADMVTRGRKELKSQQRSWTATAGGYVEDGRTESVRVAALGRFVARETMQALAERWR</sequence>